<sequence length="100" mass="11412">MGKHRKKEPERSDGMSWRGQPVKVGSIIPGLTPSAFCAEKVDGGRQELYGRGQYMLTAQIVYIHPKMRHLTVRFDVTRRGVIVGRIRENYCIRGGRVLEE</sequence>
<evidence type="ECO:0000256" key="1">
    <source>
        <dbReference type="SAM" id="MobiDB-lite"/>
    </source>
</evidence>
<dbReference type="EMBL" id="BK059097">
    <property type="protein sequence ID" value="DAE29702.1"/>
    <property type="molecule type" value="Genomic_DNA"/>
</dbReference>
<feature type="region of interest" description="Disordered" evidence="1">
    <location>
        <begin position="1"/>
        <end position="26"/>
    </location>
</feature>
<reference evidence="2" key="1">
    <citation type="journal article" date="2021" name="Proc. Natl. Acad. Sci. U.S.A.">
        <title>A Catalog of Tens of Thousands of Viruses from Human Metagenomes Reveals Hidden Associations with Chronic Diseases.</title>
        <authorList>
            <person name="Tisza M.J."/>
            <person name="Buck C.B."/>
        </authorList>
    </citation>
    <scope>NUCLEOTIDE SEQUENCE</scope>
    <source>
        <strain evidence="2">CtJLD79</strain>
    </source>
</reference>
<organism evidence="2">
    <name type="scientific">virus sp. ctJLD79</name>
    <dbReference type="NCBI Taxonomy" id="2827987"/>
    <lineage>
        <taxon>Viruses</taxon>
    </lineage>
</organism>
<evidence type="ECO:0000313" key="2">
    <source>
        <dbReference type="EMBL" id="DAE29702.1"/>
    </source>
</evidence>
<accession>A0A8S5RE72</accession>
<protein>
    <submittedName>
        <fullName evidence="2">Uncharacterized protein</fullName>
    </submittedName>
</protein>
<proteinExistence type="predicted"/>
<name>A0A8S5RE72_9VIRU</name>